<feature type="domain" description="Lipopolysaccharide assembly protein A" evidence="7">
    <location>
        <begin position="27"/>
        <end position="82"/>
    </location>
</feature>
<dbReference type="OrthoDB" id="2990728at2"/>
<reference evidence="8 11" key="2">
    <citation type="submission" date="2022-05" db="EMBL/GenBank/DDBJ databases">
        <title>Genome Sequencing of Bee-Associated Microbes.</title>
        <authorList>
            <person name="Dunlap C."/>
        </authorList>
    </citation>
    <scope>NUCLEOTIDE SEQUENCE [LARGE SCALE GENOMIC DNA]</scope>
    <source>
        <strain evidence="8 11">NRRL B-23120</strain>
    </source>
</reference>
<keyword evidence="1" id="KW-1003">Cell membrane</keyword>
<dbReference type="AlphaFoldDB" id="A0A410WUA5"/>
<dbReference type="GeneID" id="95375116"/>
<evidence type="ECO:0000313" key="8">
    <source>
        <dbReference type="EMBL" id="MCY9595094.1"/>
    </source>
</evidence>
<dbReference type="PANTHER" id="PTHR41335">
    <property type="entry name" value="MEMBRANE PROTEIN-RELATED"/>
    <property type="match status" value="1"/>
</dbReference>
<dbReference type="InterPro" id="IPR010445">
    <property type="entry name" value="LapA_dom"/>
</dbReference>
<protein>
    <submittedName>
        <fullName evidence="9">DUF1049 domain-containing protein</fullName>
    </submittedName>
    <submittedName>
        <fullName evidence="8">Lipopolysaccharide assembly protein LapA domain-containing protein</fullName>
    </submittedName>
</protein>
<proteinExistence type="predicted"/>
<evidence type="ECO:0000313" key="10">
    <source>
        <dbReference type="Proteomes" id="UP000288943"/>
    </source>
</evidence>
<dbReference type="Proteomes" id="UP001527202">
    <property type="component" value="Unassembled WGS sequence"/>
</dbReference>
<keyword evidence="11" id="KW-1185">Reference proteome</keyword>
<evidence type="ECO:0000256" key="4">
    <source>
        <dbReference type="ARBA" id="ARBA00023136"/>
    </source>
</evidence>
<feature type="transmembrane region" description="Helical" evidence="6">
    <location>
        <begin position="40"/>
        <end position="65"/>
    </location>
</feature>
<sequence length="129" mass="13860">MKSNRIQWLLIGALIFALITTVFAVVNMDQVRVNFVFMETNAPLILVIVISTVLGGLIVGLFGILRQVQMQKEIKELRKKLSGSAVPADTEVLPGTAAAEAASASYEERLPGEEASGKKEFGKNNSGAL</sequence>
<feature type="region of interest" description="Disordered" evidence="5">
    <location>
        <begin position="99"/>
        <end position="129"/>
    </location>
</feature>
<accession>A0A410WUA5</accession>
<dbReference type="EMBL" id="JAMDMJ010000004">
    <property type="protein sequence ID" value="MCY9595094.1"/>
    <property type="molecule type" value="Genomic_DNA"/>
</dbReference>
<dbReference type="RefSeq" id="WP_042230886.1">
    <property type="nucleotide sequence ID" value="NZ_CP026520.1"/>
</dbReference>
<evidence type="ECO:0000259" key="7">
    <source>
        <dbReference type="Pfam" id="PF06305"/>
    </source>
</evidence>
<keyword evidence="2 6" id="KW-0812">Transmembrane</keyword>
<feature type="compositionally biased region" description="Basic and acidic residues" evidence="5">
    <location>
        <begin position="106"/>
        <end position="122"/>
    </location>
</feature>
<dbReference type="GO" id="GO:0005886">
    <property type="term" value="C:plasma membrane"/>
    <property type="evidence" value="ECO:0007669"/>
    <property type="project" value="InterPro"/>
</dbReference>
<dbReference type="EMBL" id="CP026520">
    <property type="protein sequence ID" value="QAV17958.1"/>
    <property type="molecule type" value="Genomic_DNA"/>
</dbReference>
<evidence type="ECO:0000256" key="3">
    <source>
        <dbReference type="ARBA" id="ARBA00022989"/>
    </source>
</evidence>
<dbReference type="Proteomes" id="UP000288943">
    <property type="component" value="Chromosome"/>
</dbReference>
<reference evidence="9 10" key="1">
    <citation type="submission" date="2018-01" db="EMBL/GenBank/DDBJ databases">
        <title>The whole genome sequencing and assembly of Paenibacillus chitinolyticus KCCM 41400 strain.</title>
        <authorList>
            <person name="Kim J.-Y."/>
            <person name="Park M.-K."/>
            <person name="Lee Y.-J."/>
            <person name="Yi H."/>
            <person name="Bahn Y.-S."/>
            <person name="Kim J.F."/>
            <person name="Lee D.-W."/>
        </authorList>
    </citation>
    <scope>NUCLEOTIDE SEQUENCE [LARGE SCALE GENOMIC DNA]</scope>
    <source>
        <strain evidence="9 10">KCCM 41400</strain>
    </source>
</reference>
<name>A0A410WUA5_9BACL</name>
<evidence type="ECO:0000256" key="5">
    <source>
        <dbReference type="SAM" id="MobiDB-lite"/>
    </source>
</evidence>
<evidence type="ECO:0000256" key="1">
    <source>
        <dbReference type="ARBA" id="ARBA00022475"/>
    </source>
</evidence>
<evidence type="ECO:0000256" key="2">
    <source>
        <dbReference type="ARBA" id="ARBA00022692"/>
    </source>
</evidence>
<evidence type="ECO:0000313" key="11">
    <source>
        <dbReference type="Proteomes" id="UP001527202"/>
    </source>
</evidence>
<dbReference type="KEGG" id="pchi:PC41400_09880"/>
<keyword evidence="4 6" id="KW-0472">Membrane</keyword>
<dbReference type="Pfam" id="PF06305">
    <property type="entry name" value="LapA_dom"/>
    <property type="match status" value="1"/>
</dbReference>
<evidence type="ECO:0000313" key="9">
    <source>
        <dbReference type="EMBL" id="QAV17958.1"/>
    </source>
</evidence>
<keyword evidence="3 6" id="KW-1133">Transmembrane helix</keyword>
<evidence type="ECO:0000256" key="6">
    <source>
        <dbReference type="SAM" id="Phobius"/>
    </source>
</evidence>
<gene>
    <name evidence="8" type="ORF">M5X16_04795</name>
    <name evidence="9" type="ORF">PC41400_09880</name>
</gene>
<organism evidence="9 10">
    <name type="scientific">Paenibacillus chitinolyticus</name>
    <dbReference type="NCBI Taxonomy" id="79263"/>
    <lineage>
        <taxon>Bacteria</taxon>
        <taxon>Bacillati</taxon>
        <taxon>Bacillota</taxon>
        <taxon>Bacilli</taxon>
        <taxon>Bacillales</taxon>
        <taxon>Paenibacillaceae</taxon>
        <taxon>Paenibacillus</taxon>
    </lineage>
</organism>
<dbReference type="PANTHER" id="PTHR41335:SF1">
    <property type="entry name" value="MEMBRANE PROTEIN"/>
    <property type="match status" value="1"/>
</dbReference>